<feature type="region of interest" description="Disordered" evidence="1">
    <location>
        <begin position="608"/>
        <end position="669"/>
    </location>
</feature>
<sequence length="840" mass="94416">MSVSGDTKTSLDLKACVNYTVQVRRSSRSDPPLWSGWSESHHIFLDEVSYIPEKVVVKAGENVTVYCIFNDHNFNASTALWILNFDQELDYSLYHPINQWVSQVTMRPSETGLYDLLRCTKKWMIAYSQVYVEGASISISCETNGEIDAMDCRWNSTQWLNPNFRTRWADLSCDVMEERERAGDNVGHEGPSCLQVDSRKRLCTIQPLRTNCYKLWLEVPSHLGLIRSKPVYLTPNDHVKPHTPTDVKASEQERWRPECHMEASLSTRRGSVSVSVPLPLCRPSQTGLEDEMSPFRFCQRCTKGEMNNSKRSLLQVQAIVREPWAEVNVSDLCRVFVVQVRCMHISGTGYWSEWSPSVYSSPQNSRAPERGPNFWRFLQDDPHRKQTNVTLLFKDLQTSGQPYCVDGFIVKRVGSTGSVEQRIRMESSYSFEWNQMPQTVTVEAFNSLGNSSDNINMTLEKSPKRRCVHHFSVTVINSTCVSLSWTLIDKSSPPIFMVVQWSLLWKQDSGRPRGQGTDTWVRLPYTDGPTYLGGHFFGSEDYGFYLYPVFAHGEGEPAFATGRNQQANAFDHMFHPPEGFPAWPLLLPPEKISNLVIVDEADLSALRTPPDPSVASSARLHGEPDSPVGQAWPEESHLLPGGDRSSPPNLDYPTGSAPDDGSCPAGVTDSSAQSSVIYTAVLLCGPKQQQHHHHLHDKDCSCSSSSDEGNFSANNSDTSASFNGGLWELDVPRRSCCYNSTEELSEKSEQGDRDVGEEKDLYYIGADFGDEDEESEEELNAKLIQTVPLNSEGCSAESRRLLELTESKCDFSPLYLPQFRTAPSCTRQLSAKPQEGRCHP</sequence>
<feature type="compositionally biased region" description="Polar residues" evidence="1">
    <location>
        <begin position="708"/>
        <end position="717"/>
    </location>
</feature>
<feature type="domain" description="Leptin receptor immunoglobulin-like" evidence="2">
    <location>
        <begin position="136"/>
        <end position="237"/>
    </location>
</feature>
<feature type="region of interest" description="Disordered" evidence="1">
    <location>
        <begin position="696"/>
        <end position="717"/>
    </location>
</feature>
<reference evidence="3 4" key="1">
    <citation type="submission" date="2019-04" db="EMBL/GenBank/DDBJ databases">
        <title>The sequence and de novo assembly of Takifugu bimaculatus genome using PacBio and Hi-C technologies.</title>
        <authorList>
            <person name="Xu P."/>
            <person name="Liu B."/>
            <person name="Zhou Z."/>
        </authorList>
    </citation>
    <scope>NUCLEOTIDE SEQUENCE [LARGE SCALE GENOMIC DNA]</scope>
    <source>
        <strain evidence="3">TB-2018</strain>
        <tissue evidence="3">Muscle</tissue>
    </source>
</reference>
<gene>
    <name evidence="3" type="ORF">fugu_006470</name>
</gene>
<dbReference type="EMBL" id="SWLE01000019">
    <property type="protein sequence ID" value="TNM88249.1"/>
    <property type="molecule type" value="Genomic_DNA"/>
</dbReference>
<evidence type="ECO:0000313" key="3">
    <source>
        <dbReference type="EMBL" id="TNM88249.1"/>
    </source>
</evidence>
<evidence type="ECO:0000313" key="4">
    <source>
        <dbReference type="Proteomes" id="UP000516260"/>
    </source>
</evidence>
<comment type="caution">
    <text evidence="3">The sequence shown here is derived from an EMBL/GenBank/DDBJ whole genome shotgun (WGS) entry which is preliminary data.</text>
</comment>
<proteinExistence type="predicted"/>
<protein>
    <recommendedName>
        <fullName evidence="2">Leptin receptor immunoglobulin-like domain-containing protein</fullName>
    </recommendedName>
</protein>
<name>A0A4Z2B8X0_9TELE</name>
<accession>A0A4Z2B8X0</accession>
<dbReference type="Pfam" id="PF18589">
    <property type="entry name" value="ObR_Ig"/>
    <property type="match status" value="1"/>
</dbReference>
<evidence type="ECO:0000256" key="1">
    <source>
        <dbReference type="SAM" id="MobiDB-lite"/>
    </source>
</evidence>
<evidence type="ECO:0000259" key="2">
    <source>
        <dbReference type="Pfam" id="PF18589"/>
    </source>
</evidence>
<dbReference type="AlphaFoldDB" id="A0A4Z2B8X0"/>
<keyword evidence="4" id="KW-1185">Reference proteome</keyword>
<organism evidence="3 4">
    <name type="scientific">Takifugu bimaculatus</name>
    <dbReference type="NCBI Taxonomy" id="433685"/>
    <lineage>
        <taxon>Eukaryota</taxon>
        <taxon>Metazoa</taxon>
        <taxon>Chordata</taxon>
        <taxon>Craniata</taxon>
        <taxon>Vertebrata</taxon>
        <taxon>Euteleostomi</taxon>
        <taxon>Actinopterygii</taxon>
        <taxon>Neopterygii</taxon>
        <taxon>Teleostei</taxon>
        <taxon>Neoteleostei</taxon>
        <taxon>Acanthomorphata</taxon>
        <taxon>Eupercaria</taxon>
        <taxon>Tetraodontiformes</taxon>
        <taxon>Tetradontoidea</taxon>
        <taxon>Tetraodontidae</taxon>
        <taxon>Takifugu</taxon>
    </lineage>
</organism>
<dbReference type="InterPro" id="IPR041182">
    <property type="entry name" value="LEP-R_IGD"/>
</dbReference>
<dbReference type="InterPro" id="IPR013783">
    <property type="entry name" value="Ig-like_fold"/>
</dbReference>
<dbReference type="Proteomes" id="UP000516260">
    <property type="component" value="Chromosome 6"/>
</dbReference>
<dbReference type="Gene3D" id="2.60.40.10">
    <property type="entry name" value="Immunoglobulins"/>
    <property type="match status" value="3"/>
</dbReference>